<dbReference type="InterPro" id="IPR001107">
    <property type="entry name" value="Band_7"/>
</dbReference>
<organism evidence="4 5">
    <name type="scientific">Streptomyces phage Belfort</name>
    <dbReference type="NCBI Taxonomy" id="2801887"/>
    <lineage>
        <taxon>Viruses</taxon>
        <taxon>Duplodnaviria</taxon>
        <taxon>Heunggongvirae</taxon>
        <taxon>Uroviricota</taxon>
        <taxon>Caudoviricetes</taxon>
        <taxon>Stanwilliamsviridae</taxon>
        <taxon>Loccivirinae</taxon>
        <taxon>Gilsonvirus</taxon>
        <taxon>Gilsonvirus comrade</taxon>
    </lineage>
</organism>
<dbReference type="PANTHER" id="PTHR42911:SF2">
    <property type="entry name" value="PROHIBITIN FAMILY PROTEIN"/>
    <property type="match status" value="1"/>
</dbReference>
<feature type="transmembrane region" description="Helical" evidence="2">
    <location>
        <begin position="33"/>
        <end position="51"/>
    </location>
</feature>
<dbReference type="InterPro" id="IPR036013">
    <property type="entry name" value="Band_7/SPFH_dom_sf"/>
</dbReference>
<accession>A0A7T8C3U6</accession>
<dbReference type="SUPFAM" id="SSF117892">
    <property type="entry name" value="Band 7/SPFH domain"/>
    <property type="match status" value="1"/>
</dbReference>
<keyword evidence="1" id="KW-0175">Coiled coil</keyword>
<dbReference type="Gene3D" id="3.30.479.30">
    <property type="entry name" value="Band 7 domain"/>
    <property type="match status" value="1"/>
</dbReference>
<evidence type="ECO:0000313" key="4">
    <source>
        <dbReference type="EMBL" id="QQO39800.1"/>
    </source>
</evidence>
<evidence type="ECO:0000256" key="1">
    <source>
        <dbReference type="SAM" id="Coils"/>
    </source>
</evidence>
<feature type="coiled-coil region" evidence="1">
    <location>
        <begin position="209"/>
        <end position="248"/>
    </location>
</feature>
<gene>
    <name evidence="4" type="primary">136</name>
    <name evidence="4" type="ORF">SEA_BELFORT_136</name>
</gene>
<reference evidence="4 5" key="1">
    <citation type="submission" date="2020-12" db="EMBL/GenBank/DDBJ databases">
        <authorList>
            <person name="Purtell M.C."/>
            <person name="Schipma A.E."/>
            <person name="Sexton W.L."/>
            <person name="Shaffer C.D."/>
            <person name="Weston-Hafer K.A."/>
            <person name="Garlena R.A."/>
            <person name="Russell D.A."/>
            <person name="Pope W.H."/>
            <person name="Jacobs-Sera D."/>
            <person name="Hatfull G.F."/>
        </authorList>
    </citation>
    <scope>NUCLEOTIDE SEQUENCE [LARGE SCALE GENOMIC DNA]</scope>
</reference>
<evidence type="ECO:0000313" key="5">
    <source>
        <dbReference type="Proteomes" id="UP000595759"/>
    </source>
</evidence>
<evidence type="ECO:0000256" key="2">
    <source>
        <dbReference type="SAM" id="Phobius"/>
    </source>
</evidence>
<protein>
    <submittedName>
        <fullName evidence="4">Band-7-like membrane protein</fullName>
    </submittedName>
</protein>
<name>A0A7T8C3U6_9CAUD</name>
<dbReference type="PANTHER" id="PTHR42911">
    <property type="entry name" value="MODULATOR OF FTSH PROTEASE HFLC"/>
    <property type="match status" value="1"/>
</dbReference>
<sequence>MGYIVFASIFILIGLIAFGVSFAARNEPGVRKGAYGVVAGMFVLLLVTTAFNSVTSVGARSVGIQTAFGRYQGTLDNGLQIVAPWSEHEDFSTRMQYLDLDGEKWSDGAPVTFSDGGSGVVFATPRWEISENGAGDLWKKYKNFDAVRDQLVKSSAKDSFRAVMTDYSPNEARAKVREVTAKVKDDLQSTLGKYGIKVDSISIRDIGLNKRAQDSLDKVVEAKNKIERAKAEQEQAKIEAETVKIREKSGQLTPEALANRCLDIMDKWSKNNNGTAPAAGFGCGSVGVPFTVTNK</sequence>
<dbReference type="Pfam" id="PF01145">
    <property type="entry name" value="Band_7"/>
    <property type="match status" value="1"/>
</dbReference>
<keyword evidence="2" id="KW-0472">Membrane</keyword>
<keyword evidence="2" id="KW-0812">Transmembrane</keyword>
<keyword evidence="2" id="KW-1133">Transmembrane helix</keyword>
<dbReference type="EMBL" id="MW365952">
    <property type="protein sequence ID" value="QQO39800.1"/>
    <property type="molecule type" value="Genomic_DNA"/>
</dbReference>
<dbReference type="SMART" id="SM00244">
    <property type="entry name" value="PHB"/>
    <property type="match status" value="1"/>
</dbReference>
<evidence type="ECO:0000259" key="3">
    <source>
        <dbReference type="SMART" id="SM00244"/>
    </source>
</evidence>
<proteinExistence type="predicted"/>
<feature type="domain" description="Band 7" evidence="3">
    <location>
        <begin position="52"/>
        <end position="220"/>
    </location>
</feature>
<dbReference type="Proteomes" id="UP000595759">
    <property type="component" value="Genome"/>
</dbReference>